<dbReference type="InterPro" id="IPR012338">
    <property type="entry name" value="Beta-lactam/transpept-like"/>
</dbReference>
<keyword evidence="12" id="KW-0961">Cell wall biogenesis/degradation</keyword>
<keyword evidence="5" id="KW-0808">Transferase</keyword>
<evidence type="ECO:0000256" key="2">
    <source>
        <dbReference type="ARBA" id="ARBA00022645"/>
    </source>
</evidence>
<evidence type="ECO:0000256" key="11">
    <source>
        <dbReference type="ARBA" id="ARBA00023268"/>
    </source>
</evidence>
<dbReference type="GO" id="GO:0009002">
    <property type="term" value="F:serine-type D-Ala-D-Ala carboxypeptidase activity"/>
    <property type="evidence" value="ECO:0007669"/>
    <property type="project" value="UniProtKB-EC"/>
</dbReference>
<keyword evidence="9 15" id="KW-1133">Transmembrane helix</keyword>
<feature type="domain" description="Glycosyl transferase family 51" evidence="16">
    <location>
        <begin position="117"/>
        <end position="301"/>
    </location>
</feature>
<dbReference type="AlphaFoldDB" id="A0A0R2AXG8"/>
<dbReference type="Gene3D" id="3.40.710.10">
    <property type="entry name" value="DD-peptidase/beta-lactamase superfamily"/>
    <property type="match status" value="1"/>
</dbReference>
<dbReference type="GO" id="GO:0008955">
    <property type="term" value="F:peptidoglycan glycosyltransferase activity"/>
    <property type="evidence" value="ECO:0007669"/>
    <property type="project" value="UniProtKB-EC"/>
</dbReference>
<evidence type="ECO:0000313" key="18">
    <source>
        <dbReference type="Proteomes" id="UP000051672"/>
    </source>
</evidence>
<keyword evidence="8" id="KW-0573">Peptidoglycan synthesis</keyword>
<proteinExistence type="predicted"/>
<evidence type="ECO:0000256" key="6">
    <source>
        <dbReference type="ARBA" id="ARBA00022692"/>
    </source>
</evidence>
<evidence type="ECO:0000256" key="7">
    <source>
        <dbReference type="ARBA" id="ARBA00022960"/>
    </source>
</evidence>
<dbReference type="STRING" id="1423727.FC34_GL001683"/>
<evidence type="ECO:0000256" key="8">
    <source>
        <dbReference type="ARBA" id="ARBA00022984"/>
    </source>
</evidence>
<keyword evidence="11" id="KW-0511">Multifunctional enzyme</keyword>
<evidence type="ECO:0000256" key="1">
    <source>
        <dbReference type="ARBA" id="ARBA00022475"/>
    </source>
</evidence>
<dbReference type="InterPro" id="IPR023346">
    <property type="entry name" value="Lysozyme-like_dom_sf"/>
</dbReference>
<dbReference type="GO" id="GO:0030288">
    <property type="term" value="C:outer membrane-bounded periplasmic space"/>
    <property type="evidence" value="ECO:0007669"/>
    <property type="project" value="TreeGrafter"/>
</dbReference>
<evidence type="ECO:0000256" key="5">
    <source>
        <dbReference type="ARBA" id="ARBA00022679"/>
    </source>
</evidence>
<dbReference type="PANTHER" id="PTHR32282">
    <property type="entry name" value="BINDING PROTEIN TRANSPEPTIDASE, PUTATIVE-RELATED"/>
    <property type="match status" value="1"/>
</dbReference>
<keyword evidence="2" id="KW-0378">Hydrolase</keyword>
<dbReference type="Gene3D" id="3.40.50.12800">
    <property type="match status" value="1"/>
</dbReference>
<accession>A0A0R2AXG8</accession>
<dbReference type="InterPro" id="IPR036950">
    <property type="entry name" value="PBP_transglycosylase"/>
</dbReference>
<dbReference type="SUPFAM" id="SSF53955">
    <property type="entry name" value="Lysozyme-like"/>
    <property type="match status" value="1"/>
</dbReference>
<organism evidence="17 18">
    <name type="scientific">Lacticaseibacillus brantae DSM 23927</name>
    <dbReference type="NCBI Taxonomy" id="1423727"/>
    <lineage>
        <taxon>Bacteria</taxon>
        <taxon>Bacillati</taxon>
        <taxon>Bacillota</taxon>
        <taxon>Bacilli</taxon>
        <taxon>Lactobacillales</taxon>
        <taxon>Lactobacillaceae</taxon>
        <taxon>Lacticaseibacillus</taxon>
    </lineage>
</organism>
<dbReference type="PATRIC" id="fig|1423727.3.peg.1705"/>
<dbReference type="SUPFAM" id="SSF56601">
    <property type="entry name" value="beta-lactamase/transpeptidase-like"/>
    <property type="match status" value="1"/>
</dbReference>
<keyword evidence="18" id="KW-1185">Reference proteome</keyword>
<comment type="catalytic activity">
    <reaction evidence="14">
        <text>[GlcNAc-(1-&gt;4)-Mur2Ac(oyl-L-Ala-gamma-D-Glu-L-Lys-D-Ala-D-Ala)](n)-di-trans,octa-cis-undecaprenyl diphosphate + beta-D-GlcNAc-(1-&gt;4)-Mur2Ac(oyl-L-Ala-gamma-D-Glu-L-Lys-D-Ala-D-Ala)-di-trans,octa-cis-undecaprenyl diphosphate = [GlcNAc-(1-&gt;4)-Mur2Ac(oyl-L-Ala-gamma-D-Glu-L-Lys-D-Ala-D-Ala)](n+1)-di-trans,octa-cis-undecaprenyl diphosphate + di-trans,octa-cis-undecaprenyl diphosphate + H(+)</text>
        <dbReference type="Rhea" id="RHEA:23708"/>
        <dbReference type="Rhea" id="RHEA-COMP:9602"/>
        <dbReference type="Rhea" id="RHEA-COMP:9603"/>
        <dbReference type="ChEBI" id="CHEBI:15378"/>
        <dbReference type="ChEBI" id="CHEBI:58405"/>
        <dbReference type="ChEBI" id="CHEBI:60033"/>
        <dbReference type="ChEBI" id="CHEBI:78435"/>
        <dbReference type="EC" id="2.4.99.28"/>
    </reaction>
</comment>
<evidence type="ECO:0000256" key="15">
    <source>
        <dbReference type="SAM" id="Phobius"/>
    </source>
</evidence>
<evidence type="ECO:0000256" key="14">
    <source>
        <dbReference type="ARBA" id="ARBA00049902"/>
    </source>
</evidence>
<dbReference type="GO" id="GO:0071555">
    <property type="term" value="P:cell wall organization"/>
    <property type="evidence" value="ECO:0007669"/>
    <property type="project" value="UniProtKB-KW"/>
</dbReference>
<protein>
    <submittedName>
        <fullName evidence="17">Penicillin-binding protein 1B</fullName>
    </submittedName>
</protein>
<keyword evidence="2" id="KW-0121">Carboxypeptidase</keyword>
<dbReference type="GO" id="GO:0008360">
    <property type="term" value="P:regulation of cell shape"/>
    <property type="evidence" value="ECO:0007669"/>
    <property type="project" value="UniProtKB-KW"/>
</dbReference>
<evidence type="ECO:0000313" key="17">
    <source>
        <dbReference type="EMBL" id="KRM71567.1"/>
    </source>
</evidence>
<keyword evidence="7" id="KW-0133">Cell shape</keyword>
<dbReference type="Gene3D" id="1.10.3810.10">
    <property type="entry name" value="Biosynthetic peptidoglycan transglycosylase-like"/>
    <property type="match status" value="1"/>
</dbReference>
<dbReference type="InterPro" id="IPR001264">
    <property type="entry name" value="Glyco_trans_51"/>
</dbReference>
<keyword evidence="10 15" id="KW-0472">Membrane</keyword>
<dbReference type="PANTHER" id="PTHR32282:SF32">
    <property type="entry name" value="PENICILLIN-BINDING PROTEIN 2A"/>
    <property type="match status" value="1"/>
</dbReference>
<evidence type="ECO:0000256" key="12">
    <source>
        <dbReference type="ARBA" id="ARBA00023316"/>
    </source>
</evidence>
<dbReference type="InterPro" id="IPR050396">
    <property type="entry name" value="Glycosyltr_51/Transpeptidase"/>
</dbReference>
<dbReference type="GO" id="GO:0006508">
    <property type="term" value="P:proteolysis"/>
    <property type="evidence" value="ECO:0007669"/>
    <property type="project" value="UniProtKB-KW"/>
</dbReference>
<dbReference type="EMBL" id="AYZQ01000004">
    <property type="protein sequence ID" value="KRM71567.1"/>
    <property type="molecule type" value="Genomic_DNA"/>
</dbReference>
<dbReference type="Gene3D" id="3.90.1310.40">
    <property type="match status" value="1"/>
</dbReference>
<keyword evidence="4" id="KW-0328">Glycosyltransferase</keyword>
<gene>
    <name evidence="17" type="ORF">FC34_GL001683</name>
</gene>
<name>A0A0R2AXG8_9LACO</name>
<dbReference type="Proteomes" id="UP000051672">
    <property type="component" value="Unassembled WGS sequence"/>
</dbReference>
<feature type="transmembrane region" description="Helical" evidence="15">
    <location>
        <begin position="58"/>
        <end position="83"/>
    </location>
</feature>
<sequence length="828" mass="90741">MKTLKTWRTRFNAWLKRFLANFGQPRQASPNNQSNLPPFSRKTWGLYADIILQSLKTVFYYALGVAGVLFCLGIGVMGGYFAAIVDQAPIPTETALSKTLNNVNQSTSLYFADNVKLSNVQSDLVREGVKINAMSPWVTKAIVATEDEEFYQHHGVVPKAVVRAVFSDLTGLGGQTGGSTLTQQVVKMQFLSSETTFKRKATEMMLAMRIEHFFSKADILQAYLNTAPLGRNNKGQNIAGVETAAQGLFGVSAAKLTLPQAAFIAGLPQSPSVYTPYTQTGALKKNLSSGLNRQQTVLFRMYRANQITKAQYTAAKNYDLKKDFIARQATPNDASQPYQYVYNMVTSEAKVILAQQLAKEAGYSASRLAKDSGLNTQFMDQATELMQTRGYQVHSTINKQVYNAMQTVVKSQASTFGPTQYTQEINPETGEMQTNAAPVQNGSVLLDNDTGAIVGFVGGVSGVLNHIYTLRSPGSTIKPMLVYAPAVENQLVGTKTMLADFKTHFPNNYSVTDFGGEIQNRFMPVSEALSQSYNIPTVNLYNELQKKVNVKTYMDKMGINTLTANDYSQLGLALGGTDYGVSVQEQASAFSTFARGGTHTDAFVIDQIVDPAGTVIYQHKSKSTRVFSKSTSYIMHNLLRDVIKTGTASQLSYQLNFDSDNLIGKTGTTNDFRDIWFIGSTPGLTLASWMGYDNSNGHSYQLPENASDLNEAYWAKLANGIYDEIPQQFKLKQTLTRPDSVKSVTVNATTGMKNSTVNVDGQPYTVNGETTTSLYNNWEPSGTIQDFGIGGTKANYKLFWDHFGGEANNYGLPTFNAADAITNTTTGQ</sequence>
<evidence type="ECO:0000256" key="4">
    <source>
        <dbReference type="ARBA" id="ARBA00022676"/>
    </source>
</evidence>
<evidence type="ECO:0000256" key="13">
    <source>
        <dbReference type="ARBA" id="ARBA00034000"/>
    </source>
</evidence>
<comment type="catalytic activity">
    <reaction evidence="13">
        <text>Preferential cleavage: (Ac)2-L-Lys-D-Ala-|-D-Ala. Also transpeptidation of peptidyl-alanyl moieties that are N-acyl substituents of D-alanine.</text>
        <dbReference type="EC" id="3.4.16.4"/>
    </reaction>
</comment>
<keyword evidence="1" id="KW-1003">Cell membrane</keyword>
<evidence type="ECO:0000256" key="3">
    <source>
        <dbReference type="ARBA" id="ARBA00022670"/>
    </source>
</evidence>
<evidence type="ECO:0000256" key="10">
    <source>
        <dbReference type="ARBA" id="ARBA00023136"/>
    </source>
</evidence>
<reference evidence="17 18" key="1">
    <citation type="journal article" date="2015" name="Genome Announc.">
        <title>Expanding the biotechnology potential of lactobacilli through comparative genomics of 213 strains and associated genera.</title>
        <authorList>
            <person name="Sun Z."/>
            <person name="Harris H.M."/>
            <person name="McCann A."/>
            <person name="Guo C."/>
            <person name="Argimon S."/>
            <person name="Zhang W."/>
            <person name="Yang X."/>
            <person name="Jeffery I.B."/>
            <person name="Cooney J.C."/>
            <person name="Kagawa T.F."/>
            <person name="Liu W."/>
            <person name="Song Y."/>
            <person name="Salvetti E."/>
            <person name="Wrobel A."/>
            <person name="Rasinkangas P."/>
            <person name="Parkhill J."/>
            <person name="Rea M.C."/>
            <person name="O'Sullivan O."/>
            <person name="Ritari J."/>
            <person name="Douillard F.P."/>
            <person name="Paul Ross R."/>
            <person name="Yang R."/>
            <person name="Briner A.E."/>
            <person name="Felis G.E."/>
            <person name="de Vos W.M."/>
            <person name="Barrangou R."/>
            <person name="Klaenhammer T.R."/>
            <person name="Caufield P.W."/>
            <person name="Cui Y."/>
            <person name="Zhang H."/>
            <person name="O'Toole P.W."/>
        </authorList>
    </citation>
    <scope>NUCLEOTIDE SEQUENCE [LARGE SCALE GENOMIC DNA]</scope>
    <source>
        <strain evidence="17 18">DSM 23927</strain>
    </source>
</reference>
<dbReference type="GO" id="GO:0009252">
    <property type="term" value="P:peptidoglycan biosynthetic process"/>
    <property type="evidence" value="ECO:0007669"/>
    <property type="project" value="UniProtKB-KW"/>
</dbReference>
<keyword evidence="6 15" id="KW-0812">Transmembrane</keyword>
<comment type="caution">
    <text evidence="17">The sequence shown here is derived from an EMBL/GenBank/DDBJ whole genome shotgun (WGS) entry which is preliminary data.</text>
</comment>
<evidence type="ECO:0000259" key="16">
    <source>
        <dbReference type="Pfam" id="PF00912"/>
    </source>
</evidence>
<dbReference type="Pfam" id="PF00912">
    <property type="entry name" value="Transgly"/>
    <property type="match status" value="1"/>
</dbReference>
<evidence type="ECO:0000256" key="9">
    <source>
        <dbReference type="ARBA" id="ARBA00022989"/>
    </source>
</evidence>
<keyword evidence="3" id="KW-0645">Protease</keyword>